<dbReference type="STRING" id="22663.A0A2I0L4R6"/>
<keyword evidence="1" id="KW-0479">Metal-binding</keyword>
<dbReference type="EMBL" id="PGOL01000159">
    <property type="protein sequence ID" value="PKI75692.1"/>
    <property type="molecule type" value="Genomic_DNA"/>
</dbReference>
<dbReference type="Pfam" id="PF03732">
    <property type="entry name" value="Retrotrans_gag"/>
    <property type="match status" value="1"/>
</dbReference>
<keyword evidence="1" id="KW-0863">Zinc-finger</keyword>
<proteinExistence type="predicted"/>
<dbReference type="InterPro" id="IPR005162">
    <property type="entry name" value="Retrotrans_gag_dom"/>
</dbReference>
<dbReference type="InterPro" id="IPR001878">
    <property type="entry name" value="Znf_CCHC"/>
</dbReference>
<feature type="region of interest" description="Disordered" evidence="2">
    <location>
        <begin position="112"/>
        <end position="172"/>
    </location>
</feature>
<evidence type="ECO:0000259" key="3">
    <source>
        <dbReference type="PROSITE" id="PS50158"/>
    </source>
</evidence>
<keyword evidence="5" id="KW-1185">Reference proteome</keyword>
<dbReference type="PANTHER" id="PTHR35046:SF18">
    <property type="entry name" value="RNA-DIRECTED DNA POLYMERASE"/>
    <property type="match status" value="1"/>
</dbReference>
<dbReference type="PANTHER" id="PTHR35046">
    <property type="entry name" value="ZINC KNUCKLE (CCHC-TYPE) FAMILY PROTEIN"/>
    <property type="match status" value="1"/>
</dbReference>
<evidence type="ECO:0000313" key="4">
    <source>
        <dbReference type="EMBL" id="PKI75692.1"/>
    </source>
</evidence>
<evidence type="ECO:0000256" key="2">
    <source>
        <dbReference type="SAM" id="MobiDB-lite"/>
    </source>
</evidence>
<dbReference type="GO" id="GO:0008270">
    <property type="term" value="F:zinc ion binding"/>
    <property type="evidence" value="ECO:0007669"/>
    <property type="project" value="UniProtKB-KW"/>
</dbReference>
<dbReference type="Proteomes" id="UP000233551">
    <property type="component" value="Unassembled WGS sequence"/>
</dbReference>
<evidence type="ECO:0000313" key="5">
    <source>
        <dbReference type="Proteomes" id="UP000233551"/>
    </source>
</evidence>
<keyword evidence="1" id="KW-0862">Zinc</keyword>
<evidence type="ECO:0000256" key="1">
    <source>
        <dbReference type="PROSITE-ProRule" id="PRU00047"/>
    </source>
</evidence>
<dbReference type="SUPFAM" id="SSF57756">
    <property type="entry name" value="Retrovirus zinc finger-like domains"/>
    <property type="match status" value="1"/>
</dbReference>
<dbReference type="GO" id="GO:0003676">
    <property type="term" value="F:nucleic acid binding"/>
    <property type="evidence" value="ECO:0007669"/>
    <property type="project" value="InterPro"/>
</dbReference>
<feature type="compositionally biased region" description="Gly residues" evidence="2">
    <location>
        <begin position="147"/>
        <end position="161"/>
    </location>
</feature>
<organism evidence="4 5">
    <name type="scientific">Punica granatum</name>
    <name type="common">Pomegranate</name>
    <dbReference type="NCBI Taxonomy" id="22663"/>
    <lineage>
        <taxon>Eukaryota</taxon>
        <taxon>Viridiplantae</taxon>
        <taxon>Streptophyta</taxon>
        <taxon>Embryophyta</taxon>
        <taxon>Tracheophyta</taxon>
        <taxon>Spermatophyta</taxon>
        <taxon>Magnoliopsida</taxon>
        <taxon>eudicotyledons</taxon>
        <taxon>Gunneridae</taxon>
        <taxon>Pentapetalae</taxon>
        <taxon>rosids</taxon>
        <taxon>malvids</taxon>
        <taxon>Myrtales</taxon>
        <taxon>Lythraceae</taxon>
        <taxon>Punica</taxon>
    </lineage>
</organism>
<feature type="domain" description="CCHC-type" evidence="3">
    <location>
        <begin position="180"/>
        <end position="196"/>
    </location>
</feature>
<dbReference type="AlphaFoldDB" id="A0A2I0L4R6"/>
<name>A0A2I0L4R6_PUNGR</name>
<sequence length="339" mass="38432">MRHWESGMRTETLEFHGSLKPVEFHDWLAMVEEILEFKGVLEDKHRLMYQRLQNLRQGTRTVDEYTTEFFQLIVCNEVHETKDQLVARYIEGLRVQIHDTVNMFDPPSVSAAHQRALQVEKQSRHNSNFENSSSVGSSGGTSRPSGNCGGSSGVNRPGGGVNRNTVNTNQPNRLTGSGMKCFGCGEVGHRQSECRKIAGKKTFFVNTEEGEDEDVEKAKYHEFDSEEVVDEEVVTGDIGTALVVRRSCLTPKVADDNWLRHNIFQSTYTVLDKVNSYCAHPNFISSWHVCTRLNATRLESVHLSGDPRRTHVRKSPHYLFTTQRSRVGELPRSRSIGYT</sequence>
<comment type="caution">
    <text evidence="4">The sequence shown here is derived from an EMBL/GenBank/DDBJ whole genome shotgun (WGS) entry which is preliminary data.</text>
</comment>
<protein>
    <recommendedName>
        <fullName evidence="3">CCHC-type domain-containing protein</fullName>
    </recommendedName>
</protein>
<dbReference type="InterPro" id="IPR036875">
    <property type="entry name" value="Znf_CCHC_sf"/>
</dbReference>
<gene>
    <name evidence="4" type="ORF">CRG98_003952</name>
</gene>
<accession>A0A2I0L4R6</accession>
<feature type="compositionally biased region" description="Low complexity" evidence="2">
    <location>
        <begin position="126"/>
        <end position="146"/>
    </location>
</feature>
<dbReference type="SMART" id="SM00343">
    <property type="entry name" value="ZnF_C2HC"/>
    <property type="match status" value="1"/>
</dbReference>
<reference evidence="4 5" key="1">
    <citation type="submission" date="2017-11" db="EMBL/GenBank/DDBJ databases">
        <title>De-novo sequencing of pomegranate (Punica granatum L.) genome.</title>
        <authorList>
            <person name="Akparov Z."/>
            <person name="Amiraslanov A."/>
            <person name="Hajiyeva S."/>
            <person name="Abbasov M."/>
            <person name="Kaur K."/>
            <person name="Hamwieh A."/>
            <person name="Solovyev V."/>
            <person name="Salamov A."/>
            <person name="Braich B."/>
            <person name="Kosarev P."/>
            <person name="Mahmoud A."/>
            <person name="Hajiyev E."/>
            <person name="Babayeva S."/>
            <person name="Izzatullayeva V."/>
            <person name="Mammadov A."/>
            <person name="Mammadov A."/>
            <person name="Sharifova S."/>
            <person name="Ojaghi J."/>
            <person name="Eynullazada K."/>
            <person name="Bayramov B."/>
            <person name="Abdulazimova A."/>
            <person name="Shahmuradov I."/>
        </authorList>
    </citation>
    <scope>NUCLEOTIDE SEQUENCE [LARGE SCALE GENOMIC DNA]</scope>
    <source>
        <strain evidence="5">cv. AG2017</strain>
        <tissue evidence="4">Leaf</tissue>
    </source>
</reference>
<dbReference type="PROSITE" id="PS50158">
    <property type="entry name" value="ZF_CCHC"/>
    <property type="match status" value="1"/>
</dbReference>